<dbReference type="Pfam" id="PF00561">
    <property type="entry name" value="Abhydrolase_1"/>
    <property type="match status" value="1"/>
</dbReference>
<dbReference type="PANTHER" id="PTHR42886">
    <property type="entry name" value="RE40534P-RELATED"/>
    <property type="match status" value="1"/>
</dbReference>
<feature type="domain" description="AB hydrolase-1" evidence="1">
    <location>
        <begin position="90"/>
        <end position="396"/>
    </location>
</feature>
<gene>
    <name evidence="2" type="primary">ECM18</name>
    <name evidence="2" type="ORF">FIM1_2617</name>
</gene>
<proteinExistence type="predicted"/>
<evidence type="ECO:0000313" key="2">
    <source>
        <dbReference type="EMBL" id="QGN15919.1"/>
    </source>
</evidence>
<evidence type="ECO:0000259" key="1">
    <source>
        <dbReference type="Pfam" id="PF00561"/>
    </source>
</evidence>
<reference evidence="2 3" key="1">
    <citation type="submission" date="2016-03" db="EMBL/GenBank/DDBJ databases">
        <title>How can Kluyveromyces marxianus grow so fast - potential evolutionary course in Saccharomyces Complex revealed by comparative genomics.</title>
        <authorList>
            <person name="Mo W."/>
            <person name="Lu W."/>
            <person name="Yang X."/>
            <person name="Qi J."/>
            <person name="Lv H."/>
        </authorList>
    </citation>
    <scope>NUCLEOTIDE SEQUENCE [LARGE SCALE GENOMIC DNA]</scope>
    <source>
        <strain evidence="2 3">FIM1</strain>
    </source>
</reference>
<evidence type="ECO:0000313" key="3">
    <source>
        <dbReference type="Proteomes" id="UP000422736"/>
    </source>
</evidence>
<organism evidence="2 3">
    <name type="scientific">Kluyveromyces marxianus</name>
    <name type="common">Yeast</name>
    <name type="synonym">Candida kefyr</name>
    <dbReference type="NCBI Taxonomy" id="4911"/>
    <lineage>
        <taxon>Eukaryota</taxon>
        <taxon>Fungi</taxon>
        <taxon>Dikarya</taxon>
        <taxon>Ascomycota</taxon>
        <taxon>Saccharomycotina</taxon>
        <taxon>Saccharomycetes</taxon>
        <taxon>Saccharomycetales</taxon>
        <taxon>Saccharomycetaceae</taxon>
        <taxon>Kluyveromyces</taxon>
    </lineage>
</organism>
<dbReference type="Proteomes" id="UP000422736">
    <property type="component" value="Chromosome 4"/>
</dbReference>
<protein>
    <submittedName>
        <fullName evidence="2">Protein ECM18</fullName>
    </submittedName>
</protein>
<dbReference type="EMBL" id="CP015057">
    <property type="protein sequence ID" value="QGN15919.1"/>
    <property type="molecule type" value="Genomic_DNA"/>
</dbReference>
<dbReference type="InterPro" id="IPR029058">
    <property type="entry name" value="AB_hydrolase_fold"/>
</dbReference>
<dbReference type="PANTHER" id="PTHR42886:SF23">
    <property type="entry name" value="1-ACYLGLYCEROL-3-PHOSPHATE O-ACYLTRANSFERASE ICT1-RELATED"/>
    <property type="match status" value="1"/>
</dbReference>
<keyword evidence="3" id="KW-1185">Reference proteome</keyword>
<sequence length="409" mass="47201">MSVKRSLPLKILRRGMSQPKEEAFKRSSWKLWWDNIQHDSRDNLRDLQRSLMDELDFEPGISVENSMSMGQINQWRVSNPAAKAITVPTLLVHGYAATSMTYFRNFEGLSRSAKDLYAIDLPGNGLSKELPLEPEGINKPKRLELIETVKGQYVRLQEPIDEQVYKKHLQHYEDYHLEALEEWRKANNLSKINLVGHSYGGYVSFKYCLKYPENVNKLCLVSPLGVERSIYSVNNHFKPDVDYVIQREDPSQPTFTNNRNLPKLLLQYQNKTLRWLGPLGAKACWGYVNASYGRVPSVAYREYVFQLVYGKGIVTDNAITVFNQLFSRALLAYDPIMDGLNRLKVPKLMMLYGAHDWMNRAAGALAIDEFNSIRKKYDGTFYIVDKAGHNLMLDNPEEFNARLIEFLKD</sequence>
<name>A0ABX6EUA5_KLUMA</name>
<dbReference type="Gene3D" id="3.40.50.1820">
    <property type="entry name" value="alpha/beta hydrolase"/>
    <property type="match status" value="1"/>
</dbReference>
<dbReference type="InterPro" id="IPR000073">
    <property type="entry name" value="AB_hydrolase_1"/>
</dbReference>
<dbReference type="SUPFAM" id="SSF53474">
    <property type="entry name" value="alpha/beta-Hydrolases"/>
    <property type="match status" value="1"/>
</dbReference>
<accession>A0ABX6EUA5</accession>